<dbReference type="GO" id="GO:0035091">
    <property type="term" value="F:phosphatidylinositol binding"/>
    <property type="evidence" value="ECO:0007669"/>
    <property type="project" value="InterPro"/>
</dbReference>
<proteinExistence type="predicted"/>
<keyword evidence="3" id="KW-1185">Reference proteome</keyword>
<dbReference type="Gene3D" id="3.30.1520.10">
    <property type="entry name" value="Phox-like domain"/>
    <property type="match status" value="1"/>
</dbReference>
<evidence type="ECO:0000313" key="3">
    <source>
        <dbReference type="Proteomes" id="UP000322245"/>
    </source>
</evidence>
<protein>
    <recommendedName>
        <fullName evidence="4">PX domain-containing protein</fullName>
    </recommendedName>
</protein>
<name>A0A5D3AMY7_9TREE</name>
<dbReference type="SUPFAM" id="SSF64268">
    <property type="entry name" value="PX domain"/>
    <property type="match status" value="1"/>
</dbReference>
<comment type="caution">
    <text evidence="2">The sequence shown here is derived from an EMBL/GenBank/DDBJ whole genome shotgun (WGS) entry which is preliminary data.</text>
</comment>
<feature type="compositionally biased region" description="Low complexity" evidence="1">
    <location>
        <begin position="369"/>
        <end position="379"/>
    </location>
</feature>
<feature type="compositionally biased region" description="Low complexity" evidence="1">
    <location>
        <begin position="402"/>
        <end position="415"/>
    </location>
</feature>
<feature type="region of interest" description="Disordered" evidence="1">
    <location>
        <begin position="369"/>
        <end position="415"/>
    </location>
</feature>
<evidence type="ECO:0000313" key="2">
    <source>
        <dbReference type="EMBL" id="TYJ51769.1"/>
    </source>
</evidence>
<reference evidence="2 3" key="1">
    <citation type="submission" date="2017-05" db="EMBL/GenBank/DDBJ databases">
        <title>The Genome Sequence of Tsuchiyaea wingfieldii DSM 27421.</title>
        <authorList>
            <person name="Cuomo C."/>
            <person name="Passer A."/>
            <person name="Billmyre B."/>
            <person name="Heitman J."/>
        </authorList>
    </citation>
    <scope>NUCLEOTIDE SEQUENCE [LARGE SCALE GENOMIC DNA]</scope>
    <source>
        <strain evidence="2 3">DSM 27421</strain>
    </source>
</reference>
<accession>A0A5D3AMY7</accession>
<dbReference type="AlphaFoldDB" id="A0A5D3AMY7"/>
<gene>
    <name evidence="2" type="ORF">B9479_007641</name>
</gene>
<dbReference type="EMBL" id="NIDF01000188">
    <property type="protein sequence ID" value="TYJ51769.1"/>
    <property type="molecule type" value="Genomic_DNA"/>
</dbReference>
<evidence type="ECO:0000256" key="1">
    <source>
        <dbReference type="SAM" id="MobiDB-lite"/>
    </source>
</evidence>
<sequence length="556" mass="62844">MLAVKTFLSPKRHPPPSYDGDLESNWENIEFYPEDHVYYNAYNDASRTLNHPNETLNIKQASRWGYSASRQSTPRKRTKMSHVPCISPSHKRLSSTFVDDDDDHDSYESTSSLKSLLAQQQVTPSLDEKMDSLQPGFILPPPRKSSICHQMGAKKTLPEGLLVSIAITDTGIFNNQVIFRVLYTYCPLWNESPPFRVSTYRTFYELYDYHLRLYRDQKGEVDEEARRQMLDFPRPIDGLDGWEKTDYRFKSLNLYFTNLLRVPVTRGTSHLLDHLVTRQFLAVRPGDRVELVGNAQMGLDWESTLERKKMAKKGLENESRVDAVLREDSAITPAPQNASLAVKPTTPAECHSVQPTLAFPIPFAPLSPRSSAPASLQSPMSEDIQGQDSAPHTPTHRSIDYSVTSLSPQTPTTPTAARSVTIIETAIHNPNHDKELPPVSYTTQDLPPVSYTTQDDRCVDDGLGFAHILLVERNTWKTWQALVDVDLPWETIFGRLYEVISAPLGSKLLKGLVHGGSKSGEIHAREILLSNGKVFAEWVKEAQKFLLLTIWVEESR</sequence>
<dbReference type="Proteomes" id="UP000322245">
    <property type="component" value="Unassembled WGS sequence"/>
</dbReference>
<evidence type="ECO:0008006" key="4">
    <source>
        <dbReference type="Google" id="ProtNLM"/>
    </source>
</evidence>
<dbReference type="InterPro" id="IPR036871">
    <property type="entry name" value="PX_dom_sf"/>
</dbReference>
<feature type="region of interest" description="Disordered" evidence="1">
    <location>
        <begin position="64"/>
        <end position="86"/>
    </location>
</feature>
<organism evidence="2 3">
    <name type="scientific">Cryptococcus floricola</name>
    <dbReference type="NCBI Taxonomy" id="2591691"/>
    <lineage>
        <taxon>Eukaryota</taxon>
        <taxon>Fungi</taxon>
        <taxon>Dikarya</taxon>
        <taxon>Basidiomycota</taxon>
        <taxon>Agaricomycotina</taxon>
        <taxon>Tremellomycetes</taxon>
        <taxon>Tremellales</taxon>
        <taxon>Cryptococcaceae</taxon>
        <taxon>Cryptococcus</taxon>
    </lineage>
</organism>